<dbReference type="KEGG" id="amr:AM1_2399"/>
<reference evidence="1 2" key="1">
    <citation type="journal article" date="2008" name="Proc. Natl. Acad. Sci. U.S.A.">
        <title>Niche adaptation and genome expansion in the chlorophyll d-producing cyanobacterium Acaryochloris marina.</title>
        <authorList>
            <person name="Swingley W.D."/>
            <person name="Chen M."/>
            <person name="Cheung P.C."/>
            <person name="Conrad A.L."/>
            <person name="Dejesa L.C."/>
            <person name="Hao J."/>
            <person name="Honchak B.M."/>
            <person name="Karbach L.E."/>
            <person name="Kurdoglu A."/>
            <person name="Lahiri S."/>
            <person name="Mastrian S.D."/>
            <person name="Miyashita H."/>
            <person name="Page L."/>
            <person name="Ramakrishna P."/>
            <person name="Satoh S."/>
            <person name="Sattley W.M."/>
            <person name="Shimada Y."/>
            <person name="Taylor H.L."/>
            <person name="Tomo T."/>
            <person name="Tsuchiya T."/>
            <person name="Wang Z.T."/>
            <person name="Raymond J."/>
            <person name="Mimuro M."/>
            <person name="Blankenship R.E."/>
            <person name="Touchman J.W."/>
        </authorList>
    </citation>
    <scope>NUCLEOTIDE SEQUENCE [LARGE SCALE GENOMIC DNA]</scope>
    <source>
        <strain evidence="2">MBIC 11017</strain>
    </source>
</reference>
<accession>B0C362</accession>
<dbReference type="Proteomes" id="UP000000268">
    <property type="component" value="Chromosome"/>
</dbReference>
<keyword evidence="2" id="KW-1185">Reference proteome</keyword>
<evidence type="ECO:0000313" key="1">
    <source>
        <dbReference type="EMBL" id="ABW27409.1"/>
    </source>
</evidence>
<name>B0C362_ACAM1</name>
<dbReference type="EMBL" id="CP000828">
    <property type="protein sequence ID" value="ABW27409.1"/>
    <property type="molecule type" value="Genomic_DNA"/>
</dbReference>
<proteinExistence type="predicted"/>
<sequence>MFQALLDLREQVSSDLGLELVQDMRAETYFELERKRTRDRRRSFLYSSVIWRLLKWLWFSLNPQDEYLGAYSKLKGKR</sequence>
<dbReference type="STRING" id="329726.AM1_2399"/>
<organism evidence="1 2">
    <name type="scientific">Acaryochloris marina (strain MBIC 11017)</name>
    <dbReference type="NCBI Taxonomy" id="329726"/>
    <lineage>
        <taxon>Bacteria</taxon>
        <taxon>Bacillati</taxon>
        <taxon>Cyanobacteriota</taxon>
        <taxon>Cyanophyceae</taxon>
        <taxon>Acaryochloridales</taxon>
        <taxon>Acaryochloridaceae</taxon>
        <taxon>Acaryochloris</taxon>
    </lineage>
</organism>
<dbReference type="AlphaFoldDB" id="B0C362"/>
<protein>
    <submittedName>
        <fullName evidence="1">Uncharacterized protein</fullName>
    </submittedName>
</protein>
<dbReference type="HOGENOM" id="CLU_2613837_0_0_3"/>
<evidence type="ECO:0000313" key="2">
    <source>
        <dbReference type="Proteomes" id="UP000000268"/>
    </source>
</evidence>
<gene>
    <name evidence="1" type="ordered locus">AM1_2399</name>
</gene>